<accession>A0A0G4IAC4</accession>
<feature type="compositionally biased region" description="Polar residues" evidence="1">
    <location>
        <begin position="650"/>
        <end position="659"/>
    </location>
</feature>
<evidence type="ECO:0000256" key="1">
    <source>
        <dbReference type="SAM" id="MobiDB-lite"/>
    </source>
</evidence>
<feature type="compositionally biased region" description="Basic and acidic residues" evidence="1">
    <location>
        <begin position="540"/>
        <end position="550"/>
    </location>
</feature>
<feature type="signal peptide" evidence="2">
    <location>
        <begin position="1"/>
        <end position="18"/>
    </location>
</feature>
<proteinExistence type="predicted"/>
<protein>
    <recommendedName>
        <fullName evidence="4">Reverse transcriptase Ty1/copia-type domain-containing protein</fullName>
    </recommendedName>
</protein>
<organism evidence="3">
    <name type="scientific">Chromera velia CCMP2878</name>
    <dbReference type="NCBI Taxonomy" id="1169474"/>
    <lineage>
        <taxon>Eukaryota</taxon>
        <taxon>Sar</taxon>
        <taxon>Alveolata</taxon>
        <taxon>Colpodellida</taxon>
        <taxon>Chromeraceae</taxon>
        <taxon>Chromera</taxon>
    </lineage>
</organism>
<gene>
    <name evidence="3" type="ORF">Cvel_12454</name>
</gene>
<dbReference type="PhylomeDB" id="A0A0G4IAC4"/>
<sequence length="1172" mass="128309">MSLVPLVRLGRVIHLLLCLRCPTLHTRWLRHPQVMVPLHLFPLLRTPTRLCRRGTRPPTTPLELLVQQPPWQPFPVPSPGHSVQVVTRWSELAKKAIDQLAIFLGTPQKDVELWKESFHEVVDEVRLLDGPHALGLQDLSGIIRQKVSSGVREVLRSRTVQANQIYDPSWLLDTLDSLYFGPYKSHVRKHWRAVKALCPLASESVDTYFAPAAKVFGRLRRLVPAMAFGSEPFVPFEYSILLESLPAEGGAHRYVLAYLQDYTPMGLCDYLRRYEQQLGTLTPSATIWFSSAPPSRSSFTSKPNHPKCIYCRVAHPWRKYVKCIACGASPHADRSTYPAIAHICGCGKQGHLDAMCPFKLRASKKAANIHCATVSFASAAVISSDLVHGPHFGKDDGATVEAIGELYLEKVSTSITYTVKVLDTPVPVRTAGCNDSSEASRAVVYTTHSVTLDDVIFGDRLESITFLILPQSSIPFLFSKAFAQRLSVKMDYKDNVMVIPSPSGPDVTLIWIDLGEYYGLPLVQDDDSSPSLVGSDEFNDERSPLEDDLNKSKDEIDNSAPFCPLPFTMCTITSPSGTTTPALHSPPEGIAGVGVPVSTGETPKGVHVCVSGGETPEGVCMSVSSEEASIPSEEGVEGLKEPARPGELTGGTSTTAQDSVKATTGGDVKGLVGFSIPGVSFTKGAYVGARLHLDSLYLGASDCGPTHQLTVLEDFLPYGLAPRFATHSNSHKTVAFLENEQEAAAFVPLFGPDPMTESPPDTVTTPAPLLPADLPVVHATDPFLSLQPTQQPIPESAPPVTPPLASLFSVTPALLQLGTMVIGHSPKHSLLWVEEILGVLPSDGAAEGDVWYEVHVWGSHQRCTLSHRQWAPGYYSSGGRYVLYDKRASKHVVEIVELSHDQKEDQGWIDREVYIRTPISEVSRNVPHIPLLRVWTEKLQDDGTRKFKTHTVINGKQVPREGLSVATRLCPPEAVRIVLQIALDACKRRGVDLSFQKADVVQAYLQAPLPPNRPPLTAIPPSDHPDYGQFLWVLRKAVYGLPDAGKVFEDFLTSILCSLGWEPTLFPGVPICALLPIIWEMQDKACIVPLQAATDLVEQYRISIFKIPTESNLSDLLTKVLDLGALTRLISPSPSLSPVFGSEIMSSLPPLTLHDRPTMEKERRGDGEELTA</sequence>
<evidence type="ECO:0008006" key="4">
    <source>
        <dbReference type="Google" id="ProtNLM"/>
    </source>
</evidence>
<keyword evidence="2" id="KW-0732">Signal</keyword>
<dbReference type="EMBL" id="CDMZ01005749">
    <property type="protein sequence ID" value="CEM54036.1"/>
    <property type="molecule type" value="Genomic_DNA"/>
</dbReference>
<feature type="chain" id="PRO_5005192340" description="Reverse transcriptase Ty1/copia-type domain-containing protein" evidence="2">
    <location>
        <begin position="19"/>
        <end position="1172"/>
    </location>
</feature>
<name>A0A0G4IAC4_9ALVE</name>
<feature type="region of interest" description="Disordered" evidence="1">
    <location>
        <begin position="1150"/>
        <end position="1172"/>
    </location>
</feature>
<feature type="region of interest" description="Disordered" evidence="1">
    <location>
        <begin position="528"/>
        <end position="550"/>
    </location>
</feature>
<feature type="region of interest" description="Disordered" evidence="1">
    <location>
        <begin position="630"/>
        <end position="659"/>
    </location>
</feature>
<feature type="compositionally biased region" description="Basic and acidic residues" evidence="1">
    <location>
        <begin position="1153"/>
        <end position="1172"/>
    </location>
</feature>
<dbReference type="AlphaFoldDB" id="A0A0G4IAC4"/>
<evidence type="ECO:0000256" key="2">
    <source>
        <dbReference type="SAM" id="SignalP"/>
    </source>
</evidence>
<reference evidence="3" key="1">
    <citation type="submission" date="2014-11" db="EMBL/GenBank/DDBJ databases">
        <authorList>
            <person name="Otto D Thomas"/>
            <person name="Naeem Raeece"/>
        </authorList>
    </citation>
    <scope>NUCLEOTIDE SEQUENCE</scope>
</reference>
<dbReference type="VEuPathDB" id="CryptoDB:Cvel_12454"/>
<evidence type="ECO:0000313" key="3">
    <source>
        <dbReference type="EMBL" id="CEM54036.1"/>
    </source>
</evidence>